<reference evidence="10 11" key="1">
    <citation type="journal article" date="2014" name="Syst. Appl. Microbiol.">
        <title>Complete genomes of freshwater sulfur oxidizers Sulfuricella denitrificans skB26 and Sulfuritalea hydrogenivorans sk43H: genetic insights into the sulfur oxidation pathway of betaproteobacteria.</title>
        <authorList>
            <person name="Watanabe T."/>
            <person name="Kojima H."/>
            <person name="Fukui M."/>
        </authorList>
    </citation>
    <scope>NUCLEOTIDE SEQUENCE [LARGE SCALE GENOMIC DNA]</scope>
    <source>
        <strain evidence="10">DSM22779</strain>
    </source>
</reference>
<dbReference type="PANTHER" id="PTHR43840">
    <property type="entry name" value="MITOCHONDRIAL METAL TRANSPORTER 1-RELATED"/>
    <property type="match status" value="1"/>
</dbReference>
<dbReference type="SUPFAM" id="SSF161111">
    <property type="entry name" value="Cation efflux protein transmembrane domain-like"/>
    <property type="match status" value="1"/>
</dbReference>
<name>W0S9L9_9PROT</name>
<comment type="subcellular location">
    <subcellularLocation>
        <location evidence="1">Membrane</location>
        <topology evidence="1">Multi-pass membrane protein</topology>
    </subcellularLocation>
</comment>
<dbReference type="FunFam" id="1.20.1510.10:FF:000006">
    <property type="entry name" value="Divalent cation efflux transporter"/>
    <property type="match status" value="1"/>
</dbReference>
<keyword evidence="5 7" id="KW-1133">Transmembrane helix</keyword>
<dbReference type="Gene3D" id="1.20.1510.10">
    <property type="entry name" value="Cation efflux protein transmembrane domain"/>
    <property type="match status" value="1"/>
</dbReference>
<feature type="transmembrane region" description="Helical" evidence="7">
    <location>
        <begin position="125"/>
        <end position="148"/>
    </location>
</feature>
<dbReference type="InterPro" id="IPR002524">
    <property type="entry name" value="Cation_efflux"/>
</dbReference>
<evidence type="ECO:0000259" key="9">
    <source>
        <dbReference type="Pfam" id="PF16916"/>
    </source>
</evidence>
<evidence type="ECO:0000313" key="10">
    <source>
        <dbReference type="EMBL" id="BAO27874.1"/>
    </source>
</evidence>
<evidence type="ECO:0000256" key="4">
    <source>
        <dbReference type="ARBA" id="ARBA00022692"/>
    </source>
</evidence>
<organism evidence="10 11">
    <name type="scientific">Sulfuritalea hydrogenivorans sk43H</name>
    <dbReference type="NCBI Taxonomy" id="1223802"/>
    <lineage>
        <taxon>Bacteria</taxon>
        <taxon>Pseudomonadati</taxon>
        <taxon>Pseudomonadota</taxon>
        <taxon>Betaproteobacteria</taxon>
        <taxon>Nitrosomonadales</taxon>
        <taxon>Sterolibacteriaceae</taxon>
        <taxon>Sulfuritalea</taxon>
    </lineage>
</organism>
<evidence type="ECO:0000256" key="6">
    <source>
        <dbReference type="ARBA" id="ARBA00023136"/>
    </source>
</evidence>
<keyword evidence="3" id="KW-0813">Transport</keyword>
<dbReference type="NCBIfam" id="TIGR01297">
    <property type="entry name" value="CDF"/>
    <property type="match status" value="1"/>
</dbReference>
<dbReference type="STRING" id="1223802.SUTH_00054"/>
<protein>
    <submittedName>
        <fullName evidence="10">Cation diffusion facilitator family transporter</fullName>
    </submittedName>
</protein>
<dbReference type="InterPro" id="IPR027469">
    <property type="entry name" value="Cation_efflux_TMD_sf"/>
</dbReference>
<proteinExistence type="inferred from homology"/>
<dbReference type="InterPro" id="IPR027470">
    <property type="entry name" value="Cation_efflux_CTD"/>
</dbReference>
<evidence type="ECO:0000259" key="8">
    <source>
        <dbReference type="Pfam" id="PF01545"/>
    </source>
</evidence>
<feature type="transmembrane region" description="Helical" evidence="7">
    <location>
        <begin position="23"/>
        <end position="45"/>
    </location>
</feature>
<evidence type="ECO:0000256" key="7">
    <source>
        <dbReference type="SAM" id="Phobius"/>
    </source>
</evidence>
<gene>
    <name evidence="10" type="ORF">SUTH_00054</name>
</gene>
<dbReference type="InterPro" id="IPR050291">
    <property type="entry name" value="CDF_Transporter"/>
</dbReference>
<dbReference type="Pfam" id="PF01545">
    <property type="entry name" value="Cation_efflux"/>
    <property type="match status" value="1"/>
</dbReference>
<accession>W0S9L9</accession>
<dbReference type="OrthoDB" id="9806522at2"/>
<dbReference type="Pfam" id="PF16916">
    <property type="entry name" value="ZT_dimer"/>
    <property type="match status" value="1"/>
</dbReference>
<sequence length="389" mass="41546">MADTPVENLQSKDDARFAEGQRITWVSVAVNIMLTAMQLVVGFIAHSQSLIADAMHTLSDIVADGFVLFANRKGAEAADADHPYGHGRFETAASLVLGLLLAGTGGGILIAAAGRLQDIGSAPPVGVAAMWAAMFTLAAKEGLFRYMLAKAERLRSPMLVANAWHARADALSSLVVAAGIAGALIGFNFADAVAAIIVGAMIVRAGLKFGWEAIRELIDTGLSAEEVDAIRHTIASTSGVLSMHELRTRRMAHQVLVDAHVQVNPRISVSEGHRVAESVRQRVLALHPEVLDVLVHVDAENDLLGNAAIQLPERAVLLAHLRELLDADPPEFEHTTLHYLGNRVEAEVFLPPGYADASRLAAIKHRVDAALPGDAWFSAVRINQRIAPT</sequence>
<keyword evidence="6 7" id="KW-0472">Membrane</keyword>
<dbReference type="GO" id="GO:0016020">
    <property type="term" value="C:membrane"/>
    <property type="evidence" value="ECO:0007669"/>
    <property type="project" value="UniProtKB-SubCell"/>
</dbReference>
<evidence type="ECO:0000313" key="11">
    <source>
        <dbReference type="Proteomes" id="UP000031637"/>
    </source>
</evidence>
<dbReference type="KEGG" id="shd:SUTH_00054"/>
<keyword evidence="4 7" id="KW-0812">Transmembrane</keyword>
<dbReference type="HOGENOM" id="CLU_013430_3_6_4"/>
<evidence type="ECO:0000256" key="5">
    <source>
        <dbReference type="ARBA" id="ARBA00022989"/>
    </source>
</evidence>
<dbReference type="AlphaFoldDB" id="W0S9L9"/>
<comment type="similarity">
    <text evidence="2">Belongs to the cation diffusion facilitator (CDF) transporter (TC 2.A.4) family.</text>
</comment>
<keyword evidence="11" id="KW-1185">Reference proteome</keyword>
<dbReference type="InterPro" id="IPR036837">
    <property type="entry name" value="Cation_efflux_CTD_sf"/>
</dbReference>
<dbReference type="Proteomes" id="UP000031637">
    <property type="component" value="Chromosome"/>
</dbReference>
<feature type="domain" description="Cation efflux protein cytoplasmic" evidence="9">
    <location>
        <begin position="223"/>
        <end position="299"/>
    </location>
</feature>
<feature type="transmembrane region" description="Helical" evidence="7">
    <location>
        <begin position="92"/>
        <end position="113"/>
    </location>
</feature>
<feature type="transmembrane region" description="Helical" evidence="7">
    <location>
        <begin position="168"/>
        <end position="187"/>
    </location>
</feature>
<dbReference type="Gene3D" id="3.30.70.1350">
    <property type="entry name" value="Cation efflux protein, cytoplasmic domain"/>
    <property type="match status" value="1"/>
</dbReference>
<dbReference type="InterPro" id="IPR058533">
    <property type="entry name" value="Cation_efflux_TM"/>
</dbReference>
<dbReference type="GO" id="GO:0008324">
    <property type="term" value="F:monoatomic cation transmembrane transporter activity"/>
    <property type="evidence" value="ECO:0007669"/>
    <property type="project" value="InterPro"/>
</dbReference>
<evidence type="ECO:0000256" key="1">
    <source>
        <dbReference type="ARBA" id="ARBA00004141"/>
    </source>
</evidence>
<evidence type="ECO:0000256" key="3">
    <source>
        <dbReference type="ARBA" id="ARBA00022448"/>
    </source>
</evidence>
<evidence type="ECO:0000256" key="2">
    <source>
        <dbReference type="ARBA" id="ARBA00008114"/>
    </source>
</evidence>
<feature type="domain" description="Cation efflux protein transmembrane" evidence="8">
    <location>
        <begin position="25"/>
        <end position="218"/>
    </location>
</feature>
<dbReference type="SUPFAM" id="SSF160240">
    <property type="entry name" value="Cation efflux protein cytoplasmic domain-like"/>
    <property type="match status" value="1"/>
</dbReference>
<dbReference type="PANTHER" id="PTHR43840:SF15">
    <property type="entry name" value="MITOCHONDRIAL METAL TRANSPORTER 1-RELATED"/>
    <property type="match status" value="1"/>
</dbReference>
<dbReference type="RefSeq" id="WP_041096175.1">
    <property type="nucleotide sequence ID" value="NZ_AP012547.1"/>
</dbReference>
<dbReference type="EMBL" id="AP012547">
    <property type="protein sequence ID" value="BAO27874.1"/>
    <property type="molecule type" value="Genomic_DNA"/>
</dbReference>